<evidence type="ECO:0000313" key="2">
    <source>
        <dbReference type="Proteomes" id="UP000009220"/>
    </source>
</evidence>
<sequence length="46" mass="5284">MVKSELIKNLHTKLKQQSITGSLDHDVIEESVNHILNTLKFVMYMG</sequence>
<dbReference type="HOGENOM" id="CLU_3178962_0_0_6"/>
<dbReference type="STRING" id="743299.Acife_1958"/>
<protein>
    <submittedName>
        <fullName evidence="1">Uncharacterized protein</fullName>
    </submittedName>
</protein>
<name>G0JLN1_9PROT</name>
<accession>G0JLN1</accession>
<dbReference type="KEGG" id="afi:Acife_1958"/>
<evidence type="ECO:0000313" key="1">
    <source>
        <dbReference type="EMBL" id="AEM48080.1"/>
    </source>
</evidence>
<dbReference type="Proteomes" id="UP000009220">
    <property type="component" value="Chromosome"/>
</dbReference>
<dbReference type="AlphaFoldDB" id="G0JLN1"/>
<proteinExistence type="predicted"/>
<organism evidence="1 2">
    <name type="scientific">Acidithiobacillus ferrivorans SS3</name>
    <dbReference type="NCBI Taxonomy" id="743299"/>
    <lineage>
        <taxon>Bacteria</taxon>
        <taxon>Pseudomonadati</taxon>
        <taxon>Pseudomonadota</taxon>
        <taxon>Acidithiobacillia</taxon>
        <taxon>Acidithiobacillales</taxon>
        <taxon>Acidithiobacillaceae</taxon>
        <taxon>Acidithiobacillus</taxon>
    </lineage>
</organism>
<gene>
    <name evidence="1" type="ORF">Acife_1958</name>
</gene>
<reference evidence="1 2" key="1">
    <citation type="journal article" date="2011" name="J. Bacteriol.">
        <title>Draft genome of the psychrotolerant acidophile Acidithiobacillus ferrivorans SS3.</title>
        <authorList>
            <person name="Liljeqvist M."/>
            <person name="Valdes J."/>
            <person name="Holmes D.S."/>
            <person name="Dopson M."/>
        </authorList>
    </citation>
    <scope>NUCLEOTIDE SEQUENCE [LARGE SCALE GENOMIC DNA]</scope>
    <source>
        <strain evidence="1 2">SS3</strain>
    </source>
</reference>
<dbReference type="EMBL" id="CP002985">
    <property type="protein sequence ID" value="AEM48080.1"/>
    <property type="molecule type" value="Genomic_DNA"/>
</dbReference>